<dbReference type="NCBIfam" id="NF040570">
    <property type="entry name" value="guided_TnpB"/>
    <property type="match status" value="1"/>
</dbReference>
<evidence type="ECO:0000259" key="11">
    <source>
        <dbReference type="Pfam" id="PF12323"/>
    </source>
</evidence>
<keyword evidence="7" id="KW-0233">DNA recombination</keyword>
<dbReference type="InterPro" id="IPR051399">
    <property type="entry name" value="RNA-guided_DNA_endo/Transpos"/>
</dbReference>
<organism evidence="12 13">
    <name type="scientific">Chromohalobacter japonicus</name>
    <dbReference type="NCBI Taxonomy" id="223900"/>
    <lineage>
        <taxon>Bacteria</taxon>
        <taxon>Pseudomonadati</taxon>
        <taxon>Pseudomonadota</taxon>
        <taxon>Gammaproteobacteria</taxon>
        <taxon>Oceanospirillales</taxon>
        <taxon>Halomonadaceae</taxon>
        <taxon>Chromohalobacter</taxon>
    </lineage>
</organism>
<evidence type="ECO:0000259" key="9">
    <source>
        <dbReference type="Pfam" id="PF01385"/>
    </source>
</evidence>
<evidence type="ECO:0000256" key="5">
    <source>
        <dbReference type="ARBA" id="ARBA00022833"/>
    </source>
</evidence>
<dbReference type="Pfam" id="PF12323">
    <property type="entry name" value="HTH_OrfB_IS605"/>
    <property type="match status" value="1"/>
</dbReference>
<keyword evidence="13" id="KW-1185">Reference proteome</keyword>
<evidence type="ECO:0000256" key="8">
    <source>
        <dbReference type="SAM" id="Coils"/>
    </source>
</evidence>
<feature type="domain" description="Transposase putative helix-turn-helix" evidence="11">
    <location>
        <begin position="1"/>
        <end position="47"/>
    </location>
</feature>
<dbReference type="EMBL" id="MSDQ01000018">
    <property type="protein sequence ID" value="OLO11856.1"/>
    <property type="molecule type" value="Genomic_DNA"/>
</dbReference>
<dbReference type="GO" id="GO:0046872">
    <property type="term" value="F:metal ion binding"/>
    <property type="evidence" value="ECO:0007669"/>
    <property type="project" value="UniProtKB-KW"/>
</dbReference>
<dbReference type="InterPro" id="IPR001959">
    <property type="entry name" value="Transposase"/>
</dbReference>
<dbReference type="Pfam" id="PF07282">
    <property type="entry name" value="Cas12f1-like_TNB"/>
    <property type="match status" value="1"/>
</dbReference>
<gene>
    <name evidence="12" type="ORF">BTW10_07625</name>
</gene>
<evidence type="ECO:0000256" key="6">
    <source>
        <dbReference type="ARBA" id="ARBA00023125"/>
    </source>
</evidence>
<evidence type="ECO:0000313" key="12">
    <source>
        <dbReference type="EMBL" id="OLO11856.1"/>
    </source>
</evidence>
<evidence type="ECO:0000256" key="4">
    <source>
        <dbReference type="ARBA" id="ARBA00022723"/>
    </source>
</evidence>
<keyword evidence="3" id="KW-0815">Transposition</keyword>
<comment type="similarity">
    <text evidence="2">In the N-terminal section; belongs to the transposase 2 family.</text>
</comment>
<evidence type="ECO:0000256" key="1">
    <source>
        <dbReference type="ARBA" id="ARBA00008761"/>
    </source>
</evidence>
<comment type="caution">
    <text evidence="12">The sequence shown here is derived from an EMBL/GenBank/DDBJ whole genome shotgun (WGS) entry which is preliminary data.</text>
</comment>
<evidence type="ECO:0000256" key="3">
    <source>
        <dbReference type="ARBA" id="ARBA00022578"/>
    </source>
</evidence>
<name>A0A1Q8TDV5_9GAMM</name>
<dbReference type="PANTHER" id="PTHR30405">
    <property type="entry name" value="TRANSPOSASE"/>
    <property type="match status" value="1"/>
</dbReference>
<dbReference type="Proteomes" id="UP000186806">
    <property type="component" value="Unassembled WGS sequence"/>
</dbReference>
<dbReference type="NCBIfam" id="TIGR01766">
    <property type="entry name" value="IS200/IS605 family accessory protein TnpB-like domain"/>
    <property type="match status" value="1"/>
</dbReference>
<accession>A0A1Q8TDV5</accession>
<dbReference type="InterPro" id="IPR010095">
    <property type="entry name" value="Cas12f1-like_TNB"/>
</dbReference>
<dbReference type="PANTHER" id="PTHR30405:SF25">
    <property type="entry name" value="RNA-GUIDED DNA ENDONUCLEASE INSQ-RELATED"/>
    <property type="match status" value="1"/>
</dbReference>
<comment type="similarity">
    <text evidence="1">In the C-terminal section; belongs to the transposase 35 family.</text>
</comment>
<keyword evidence="8" id="KW-0175">Coiled coil</keyword>
<dbReference type="GO" id="GO:0006310">
    <property type="term" value="P:DNA recombination"/>
    <property type="evidence" value="ECO:0007669"/>
    <property type="project" value="UniProtKB-KW"/>
</dbReference>
<dbReference type="GO" id="GO:0032196">
    <property type="term" value="P:transposition"/>
    <property type="evidence" value="ECO:0007669"/>
    <property type="project" value="UniProtKB-KW"/>
</dbReference>
<reference evidence="12 13" key="1">
    <citation type="submission" date="2016-12" db="EMBL/GenBank/DDBJ databases">
        <title>Draft genome sequences of strains Salinicola socius SMB35, Salinicola sp. MH3R3-1 and Chromohalobacter sp. SMB17 from the Verkhnekamsk potash mining region of Russia.</title>
        <authorList>
            <person name="Mavrodi D.V."/>
            <person name="Olsson B.E."/>
            <person name="Korsakova E.S."/>
            <person name="Pyankova A."/>
            <person name="Mavrodi O.V."/>
            <person name="Plotnikova E.G."/>
        </authorList>
    </citation>
    <scope>NUCLEOTIDE SEQUENCE [LARGE SCALE GENOMIC DNA]</scope>
    <source>
        <strain evidence="12 13">SMB17</strain>
    </source>
</reference>
<evidence type="ECO:0000256" key="7">
    <source>
        <dbReference type="ARBA" id="ARBA00023172"/>
    </source>
</evidence>
<keyword evidence="5" id="KW-0862">Zinc</keyword>
<evidence type="ECO:0000256" key="2">
    <source>
        <dbReference type="ARBA" id="ARBA00011044"/>
    </source>
</evidence>
<dbReference type="GO" id="GO:0003677">
    <property type="term" value="F:DNA binding"/>
    <property type="evidence" value="ECO:0007669"/>
    <property type="project" value="UniProtKB-KW"/>
</dbReference>
<dbReference type="Pfam" id="PF01385">
    <property type="entry name" value="OrfB_IS605"/>
    <property type="match status" value="1"/>
</dbReference>
<feature type="domain" description="Cas12f1-like TNB" evidence="10">
    <location>
        <begin position="288"/>
        <end position="355"/>
    </location>
</feature>
<sequence length="374" mass="42000">MTKCAYKERFYPTPEQAVLLAQSFGCARFVWNNTLAFRSEAYQQHGKRVSHSAAEKRLVDLKAEFPWLKEVSSVILQQTLRDQKAAFDNFFNPKLRASYPRFKRKEGRQSIRLTKAAFSYRDGEITIAKSKVALPIRWSRPLPSAPSSITISRDRAGRYFISCLCEFGPEALPITPKMMGIDLGLTDLFITSDGAKSANPRHLKRYEAKLAYLQRRLDKKRKGSNNRHKLRQKVARLHAKIADCRRDALHKATRTLINENQVLCIESLNITGMVTNRHLAKAISDAGWGEFVRQLEYKAAWAGRQVVKVSQWLPSSKVCHGCGHKVEKLPLSQRHWHCDGCGQPIDRDINAAKNIQTAGLAGLACGATGAGVAA</sequence>
<feature type="coiled-coil region" evidence="8">
    <location>
        <begin position="203"/>
        <end position="247"/>
    </location>
</feature>
<evidence type="ECO:0000313" key="13">
    <source>
        <dbReference type="Proteomes" id="UP000186806"/>
    </source>
</evidence>
<keyword evidence="4" id="KW-0479">Metal-binding</keyword>
<dbReference type="InterPro" id="IPR021027">
    <property type="entry name" value="Transposase_put_HTH"/>
</dbReference>
<evidence type="ECO:0000259" key="10">
    <source>
        <dbReference type="Pfam" id="PF07282"/>
    </source>
</evidence>
<keyword evidence="6" id="KW-0238">DNA-binding</keyword>
<feature type="domain" description="Probable transposase IS891/IS1136/IS1341" evidence="9">
    <location>
        <begin position="170"/>
        <end position="276"/>
    </location>
</feature>
<dbReference type="AlphaFoldDB" id="A0A1Q8TDV5"/>
<protein>
    <submittedName>
        <fullName evidence="12">Transposase</fullName>
    </submittedName>
</protein>
<dbReference type="RefSeq" id="WP_075368887.1">
    <property type="nucleotide sequence ID" value="NZ_MSDQ01000018.1"/>
</dbReference>
<proteinExistence type="inferred from homology"/>